<keyword evidence="10" id="KW-1185">Reference proteome</keyword>
<dbReference type="GO" id="GO:0005886">
    <property type="term" value="C:plasma membrane"/>
    <property type="evidence" value="ECO:0007669"/>
    <property type="project" value="UniProtKB-SubCell"/>
</dbReference>
<dbReference type="InterPro" id="IPR007353">
    <property type="entry name" value="DUF421"/>
</dbReference>
<keyword evidence="3" id="KW-1003">Cell membrane</keyword>
<evidence type="ECO:0000256" key="6">
    <source>
        <dbReference type="ARBA" id="ARBA00023136"/>
    </source>
</evidence>
<dbReference type="EMBL" id="QGNA01000005">
    <property type="protein sequence ID" value="PWS35248.1"/>
    <property type="molecule type" value="Genomic_DNA"/>
</dbReference>
<evidence type="ECO:0000313" key="10">
    <source>
        <dbReference type="Proteomes" id="UP000245765"/>
    </source>
</evidence>
<feature type="transmembrane region" description="Helical" evidence="7">
    <location>
        <begin position="75"/>
        <end position="97"/>
    </location>
</feature>
<dbReference type="PANTHER" id="PTHR34582:SF6">
    <property type="entry name" value="UPF0702 TRANSMEMBRANE PROTEIN YCAP"/>
    <property type="match status" value="1"/>
</dbReference>
<evidence type="ECO:0000313" key="9">
    <source>
        <dbReference type="EMBL" id="PWS35248.1"/>
    </source>
</evidence>
<protein>
    <submittedName>
        <fullName evidence="9">DUF421 domain-containing protein</fullName>
    </submittedName>
</protein>
<feature type="domain" description="YetF C-terminal" evidence="8">
    <location>
        <begin position="99"/>
        <end position="181"/>
    </location>
</feature>
<evidence type="ECO:0000259" key="8">
    <source>
        <dbReference type="Pfam" id="PF04239"/>
    </source>
</evidence>
<evidence type="ECO:0000256" key="7">
    <source>
        <dbReference type="SAM" id="Phobius"/>
    </source>
</evidence>
<dbReference type="Gene3D" id="3.30.240.20">
    <property type="entry name" value="bsu07140 like domains"/>
    <property type="match status" value="1"/>
</dbReference>
<keyword evidence="6 7" id="KW-0472">Membrane</keyword>
<name>A0A317FCJ9_9PROT</name>
<dbReference type="AlphaFoldDB" id="A0A317FCJ9"/>
<dbReference type="Pfam" id="PF04239">
    <property type="entry name" value="DUF421"/>
    <property type="match status" value="1"/>
</dbReference>
<comment type="subcellular location">
    <subcellularLocation>
        <location evidence="1">Cell membrane</location>
        <topology evidence="1">Multi-pass membrane protein</topology>
    </subcellularLocation>
</comment>
<dbReference type="PANTHER" id="PTHR34582">
    <property type="entry name" value="UPF0702 TRANSMEMBRANE PROTEIN YCAP"/>
    <property type="match status" value="1"/>
</dbReference>
<feature type="transmembrane region" description="Helical" evidence="7">
    <location>
        <begin position="51"/>
        <end position="69"/>
    </location>
</feature>
<dbReference type="OrthoDB" id="9793799at2"/>
<gene>
    <name evidence="9" type="ORF">DFH01_23375</name>
</gene>
<feature type="transmembrane region" description="Helical" evidence="7">
    <location>
        <begin position="21"/>
        <end position="39"/>
    </location>
</feature>
<proteinExistence type="inferred from homology"/>
<keyword evidence="5 7" id="KW-1133">Transmembrane helix</keyword>
<evidence type="ECO:0000256" key="2">
    <source>
        <dbReference type="ARBA" id="ARBA00006448"/>
    </source>
</evidence>
<accession>A0A317FCJ9</accession>
<evidence type="ECO:0000256" key="1">
    <source>
        <dbReference type="ARBA" id="ARBA00004651"/>
    </source>
</evidence>
<reference evidence="10" key="1">
    <citation type="submission" date="2018-05" db="EMBL/GenBank/DDBJ databases">
        <authorList>
            <person name="Du Z."/>
            <person name="Wang X."/>
        </authorList>
    </citation>
    <scope>NUCLEOTIDE SEQUENCE [LARGE SCALE GENOMIC DNA]</scope>
    <source>
        <strain evidence="10">CQN31</strain>
    </source>
</reference>
<evidence type="ECO:0000256" key="3">
    <source>
        <dbReference type="ARBA" id="ARBA00022475"/>
    </source>
</evidence>
<sequence>MEQLASLAESLFGAGRDSPDLLQVVARAALVYLAALVMVRWGEKRFMGKNTAFDVILGVILGSVVSRAINSTADIAPTLAAGFMLVGLHWGFASLAFRSDHFGTLVKSHTRVLVQDGHINWDEMRRAHMSRDDLLGALRAEGVENPSRVKEARLERSGEVSVVTRTPEPRILEAVIEDGVLKVVLKLR</sequence>
<evidence type="ECO:0000256" key="4">
    <source>
        <dbReference type="ARBA" id="ARBA00022692"/>
    </source>
</evidence>
<organism evidence="9 10">
    <name type="scientific">Falsiroseomonas bella</name>
    <dbReference type="NCBI Taxonomy" id="2184016"/>
    <lineage>
        <taxon>Bacteria</taxon>
        <taxon>Pseudomonadati</taxon>
        <taxon>Pseudomonadota</taxon>
        <taxon>Alphaproteobacteria</taxon>
        <taxon>Acetobacterales</taxon>
        <taxon>Roseomonadaceae</taxon>
        <taxon>Falsiroseomonas</taxon>
    </lineage>
</organism>
<comment type="similarity">
    <text evidence="2">Belongs to the UPF0702 family.</text>
</comment>
<keyword evidence="4 7" id="KW-0812">Transmembrane</keyword>
<dbReference type="InterPro" id="IPR023090">
    <property type="entry name" value="UPF0702_alpha/beta_dom_sf"/>
</dbReference>
<evidence type="ECO:0000256" key="5">
    <source>
        <dbReference type="ARBA" id="ARBA00022989"/>
    </source>
</evidence>
<comment type="caution">
    <text evidence="9">The sequence shown here is derived from an EMBL/GenBank/DDBJ whole genome shotgun (WGS) entry which is preliminary data.</text>
</comment>
<dbReference type="Proteomes" id="UP000245765">
    <property type="component" value="Unassembled WGS sequence"/>
</dbReference>